<reference evidence="2 3" key="1">
    <citation type="submission" date="2019-03" db="EMBL/GenBank/DDBJ databases">
        <title>Metabolic reconstructions from genomes of highly enriched 'Candidatus Accumulibacter' and 'Candidatus Competibacter' bioreactor populations.</title>
        <authorList>
            <person name="Annavajhala M.K."/>
            <person name="Welles L."/>
            <person name="Abbas B."/>
            <person name="Sorokin D."/>
            <person name="Park H."/>
            <person name="Van Loosdrecht M."/>
            <person name="Chandran K."/>
        </authorList>
    </citation>
    <scope>NUCLEOTIDE SEQUENCE [LARGE SCALE GENOMIC DNA]</scope>
    <source>
        <strain evidence="2 3">SBR_G</strain>
    </source>
</reference>
<dbReference type="InterPro" id="IPR013096">
    <property type="entry name" value="Cupin_2"/>
</dbReference>
<gene>
    <name evidence="2" type="ORF">E4P82_19675</name>
</gene>
<dbReference type="SUPFAM" id="SSF51182">
    <property type="entry name" value="RmlC-like cupins"/>
    <property type="match status" value="1"/>
</dbReference>
<name>A0ABX1TP86_9GAMM</name>
<dbReference type="Gene3D" id="2.60.120.10">
    <property type="entry name" value="Jelly Rolls"/>
    <property type="match status" value="1"/>
</dbReference>
<evidence type="ECO:0000259" key="1">
    <source>
        <dbReference type="Pfam" id="PF07883"/>
    </source>
</evidence>
<accession>A0ABX1TP86</accession>
<dbReference type="Proteomes" id="UP000760480">
    <property type="component" value="Unassembled WGS sequence"/>
</dbReference>
<proteinExistence type="predicted"/>
<feature type="domain" description="Cupin type-2" evidence="1">
    <location>
        <begin position="49"/>
        <end position="105"/>
    </location>
</feature>
<dbReference type="CDD" id="cd06981">
    <property type="entry name" value="cupin_reut_a1446"/>
    <property type="match status" value="1"/>
</dbReference>
<dbReference type="Pfam" id="PF07883">
    <property type="entry name" value="Cupin_2"/>
    <property type="match status" value="1"/>
</dbReference>
<sequence>MSSESGNLLAGIPASLVAEQFDLLLQTGACRLERIVSIGHATPPGEWYDQDGDEWVVLLQGQAELRFADEDTVRLLEPGDYVWIPAHRRHRVERTSHNPPAIWLALHVYGVG</sequence>
<organism evidence="2 3">
    <name type="scientific">Candidatus Competibacter phosphatis</name>
    <dbReference type="NCBI Taxonomy" id="221280"/>
    <lineage>
        <taxon>Bacteria</taxon>
        <taxon>Pseudomonadati</taxon>
        <taxon>Pseudomonadota</taxon>
        <taxon>Gammaproteobacteria</taxon>
        <taxon>Candidatus Competibacteraceae</taxon>
        <taxon>Candidatus Competibacter</taxon>
    </lineage>
</organism>
<protein>
    <submittedName>
        <fullName evidence="2">Cupin domain-containing protein</fullName>
    </submittedName>
</protein>
<keyword evidence="3" id="KW-1185">Reference proteome</keyword>
<dbReference type="EMBL" id="SPMZ01000081">
    <property type="protein sequence ID" value="NMQ21221.1"/>
    <property type="molecule type" value="Genomic_DNA"/>
</dbReference>
<comment type="caution">
    <text evidence="2">The sequence shown here is derived from an EMBL/GenBank/DDBJ whole genome shotgun (WGS) entry which is preliminary data.</text>
</comment>
<dbReference type="InterPro" id="IPR011051">
    <property type="entry name" value="RmlC_Cupin_sf"/>
</dbReference>
<evidence type="ECO:0000313" key="2">
    <source>
        <dbReference type="EMBL" id="NMQ21221.1"/>
    </source>
</evidence>
<evidence type="ECO:0000313" key="3">
    <source>
        <dbReference type="Proteomes" id="UP000760480"/>
    </source>
</evidence>
<dbReference type="InterPro" id="IPR014710">
    <property type="entry name" value="RmlC-like_jellyroll"/>
</dbReference>
<dbReference type="RefSeq" id="WP_169250489.1">
    <property type="nucleotide sequence ID" value="NZ_SPMZ01000081.1"/>
</dbReference>